<proteinExistence type="predicted"/>
<dbReference type="RefSeq" id="WP_038465168.1">
    <property type="nucleotide sequence ID" value="NZ_CP008941.1"/>
</dbReference>
<dbReference type="Proteomes" id="UP000028926">
    <property type="component" value="Chromosome"/>
</dbReference>
<protein>
    <submittedName>
        <fullName evidence="1">Uncharacterized protein</fullName>
    </submittedName>
</protein>
<accession>A0A077AXA0</accession>
<keyword evidence="2" id="KW-1185">Reference proteome</keyword>
<dbReference type="AlphaFoldDB" id="A0A077AXA0"/>
<dbReference type="PROSITE" id="PS51257">
    <property type="entry name" value="PROKAR_LIPOPROTEIN"/>
    <property type="match status" value="1"/>
</dbReference>
<reference evidence="1 2" key="1">
    <citation type="submission" date="2014-07" db="EMBL/GenBank/DDBJ databases">
        <title>Comparative genomic insights into amoeba endosymbionts belonging to the families of Holosporaceae and Candidatus Midichloriaceae within Rickettsiales.</title>
        <authorList>
            <person name="Wang Z."/>
            <person name="Wu M."/>
        </authorList>
    </citation>
    <scope>NUCLEOTIDE SEQUENCE [LARGE SCALE GENOMIC DNA]</scope>
    <source>
        <strain evidence="1">PRA3</strain>
    </source>
</reference>
<name>A0A077AXA0_9PROT</name>
<evidence type="ECO:0000313" key="1">
    <source>
        <dbReference type="EMBL" id="AIK96609.1"/>
    </source>
</evidence>
<dbReference type="HOGENOM" id="CLU_441928_0_0_5"/>
<sequence>MKLLSPIFINLYFLTISCVVSAMDYPHTKPLQGGGDHNYKTWLEMLLPSFHDEIGILYEKEGENILDIYRDGNIRISIPLPLNSIADIQLSPDGSIYLLGKDQQRKDSIGAVKNGAFFSISSYEFTNIFSIQTGADGALYLLGKDQQRKDSIGIVKDSSPLQLLSCELTSIINMQAAVDGILYLLGKNSEEQRCIITIKAGDISMPSTYGLSNIFNMKIGPDSILYLLGVNQQEKNILLLVKQGKVMHHIPYDLREVQHIHVIDDKSCYLLGKDHRRKGNIILVKEGVASPPTTYGLRHIWDIQGSSGDTIYLRGENKLGTDSIVTIKGDYVSQPNAYGLIRIGSMQAGSNGSLYLHGKNSEREDSVFAMRGENITQLATTKIKKIHNIQVKPNVVYLSGYDEKNQKIAVVIRKEGEEKVTNVRDIRSIEKKQLTVNNILTTISSTIFSQFSSDKDDIDMPLFENLCKYIQFFPFNPVMKQEGMMLHNIFLKYLSALKGNAKASKTFLESLSYLINAQDGKGNYHPLCPYASAIVFMLCDPQDYFMQKIEFAPLQKEKIKIQLGEEGYQQRYTNTQNINLLLTIIQNSEDCEELKKLYRSYYEWVQIALKQLSLLDNQ</sequence>
<evidence type="ECO:0000313" key="2">
    <source>
        <dbReference type="Proteomes" id="UP000028926"/>
    </source>
</evidence>
<dbReference type="EMBL" id="CP008941">
    <property type="protein sequence ID" value="AIK96609.1"/>
    <property type="molecule type" value="Genomic_DNA"/>
</dbReference>
<gene>
    <name evidence="1" type="ORF">ID47_07575</name>
</gene>
<organism evidence="1 2">
    <name type="scientific">Candidatus Odyssella acanthamoebae</name>
    <dbReference type="NCBI Taxonomy" id="91604"/>
    <lineage>
        <taxon>Bacteria</taxon>
        <taxon>Pseudomonadati</taxon>
        <taxon>Pseudomonadota</taxon>
        <taxon>Alphaproteobacteria</taxon>
        <taxon>Holosporales</taxon>
        <taxon>Candidatus Paracaedibacteraceae</taxon>
        <taxon>Candidatus Odyssella</taxon>
    </lineage>
</organism>
<dbReference type="KEGG" id="paca:ID47_07575"/>